<dbReference type="CDD" id="cd01650">
    <property type="entry name" value="RT_nLTR_like"/>
    <property type="match status" value="1"/>
</dbReference>
<dbReference type="Pfam" id="PF00078">
    <property type="entry name" value="RVT_1"/>
    <property type="match status" value="1"/>
</dbReference>
<keyword evidence="4" id="KW-1185">Reference proteome</keyword>
<feature type="domain" description="Reverse transcriptase" evidence="2">
    <location>
        <begin position="149"/>
        <end position="465"/>
    </location>
</feature>
<comment type="caution">
    <text evidence="3">The sequence shown here is derived from an EMBL/GenBank/DDBJ whole genome shotgun (WGS) entry which is preliminary data.</text>
</comment>
<evidence type="ECO:0000313" key="3">
    <source>
        <dbReference type="EMBL" id="KAG1301103.1"/>
    </source>
</evidence>
<dbReference type="SUPFAM" id="SSF56672">
    <property type="entry name" value="DNA/RNA polymerases"/>
    <property type="match status" value="1"/>
</dbReference>
<dbReference type="AlphaFoldDB" id="A0A9P6WXW4"/>
<organism evidence="3 4">
    <name type="scientific">Rhizopus oryzae</name>
    <name type="common">Mucormycosis agent</name>
    <name type="synonym">Rhizopus arrhizus var. delemar</name>
    <dbReference type="NCBI Taxonomy" id="64495"/>
    <lineage>
        <taxon>Eukaryota</taxon>
        <taxon>Fungi</taxon>
        <taxon>Fungi incertae sedis</taxon>
        <taxon>Mucoromycota</taxon>
        <taxon>Mucoromycotina</taxon>
        <taxon>Mucoromycetes</taxon>
        <taxon>Mucorales</taxon>
        <taxon>Mucorineae</taxon>
        <taxon>Rhizopodaceae</taxon>
        <taxon>Rhizopus</taxon>
    </lineage>
</organism>
<name>A0A9P6WXW4_RHIOR</name>
<sequence>MAKTQTLKASKHWREHGETSAGYLKRSIETRTSQRYIPSLQHPSDSHLCTSPGELQDAAKTFYQHLYTSETIDDTNVSILLNTITDNDIIPADDTDSLLVPFTIEDLLVGSSRSPRKSSPGTDGLPYEILSLVLKHPGISNLAVKVYNDALLQGIFPRSWLSTSTALLPKKGDLTSLKNWRPISLINTDAKIFTRLLNCRLMSVFSSRISPHQMGFMPQRFIGEHGRLLQLIMSSASIQKSSAVGLLLDQEKAYDRVHPEYLSQVMRRFGVPAQLVSTIIQLFFSTRISININGHLTSPFTAQRGLRQGDPLSPLLFNIAFDPFLRLISSDSLFQGYSFVASSADGSSADGSSTDDLFPAPVEADPPSVDPAIQTGHSPPSVKILAYADDVLVFLKSPSDFNRLQLAVSIYASASNAMLNYSKTQAFSLSSDPNPTWQQFLITQNIHSWHDCRSTDSLIYLGYPVYSSTSQRNLFVDQLTSKIALSCQIHSQRNLSIRGRVTVLNCLIFSKLWHVLRIVPLTQAQIAKIQGLGAKFLNSNSFPRISFATLCLPRSKGGLGALDPAVQIQALQWRWLLPMLLSSSPDPSSTALFPRSLYPSVPYVSHHCYSLHTAQVTFRPFHSIVLPRFFPHWTRYSVVPLIV</sequence>
<dbReference type="PANTHER" id="PTHR31635">
    <property type="entry name" value="REVERSE TRANSCRIPTASE DOMAIN-CONTAINING PROTEIN-RELATED"/>
    <property type="match status" value="1"/>
</dbReference>
<gene>
    <name evidence="3" type="ORF">G6F64_012097</name>
</gene>
<evidence type="ECO:0000313" key="4">
    <source>
        <dbReference type="Proteomes" id="UP000716291"/>
    </source>
</evidence>
<dbReference type="InterPro" id="IPR000477">
    <property type="entry name" value="RT_dom"/>
</dbReference>
<feature type="region of interest" description="Disordered" evidence="1">
    <location>
        <begin position="1"/>
        <end position="21"/>
    </location>
</feature>
<dbReference type="PANTHER" id="PTHR31635:SF196">
    <property type="entry name" value="REVERSE TRANSCRIPTASE DOMAIN-CONTAINING PROTEIN-RELATED"/>
    <property type="match status" value="1"/>
</dbReference>
<dbReference type="InterPro" id="IPR043502">
    <property type="entry name" value="DNA/RNA_pol_sf"/>
</dbReference>
<dbReference type="PROSITE" id="PS50878">
    <property type="entry name" value="RT_POL"/>
    <property type="match status" value="1"/>
</dbReference>
<evidence type="ECO:0000259" key="2">
    <source>
        <dbReference type="PROSITE" id="PS50878"/>
    </source>
</evidence>
<proteinExistence type="predicted"/>
<evidence type="ECO:0000256" key="1">
    <source>
        <dbReference type="SAM" id="MobiDB-lite"/>
    </source>
</evidence>
<dbReference type="Proteomes" id="UP000716291">
    <property type="component" value="Unassembled WGS sequence"/>
</dbReference>
<reference evidence="3" key="1">
    <citation type="journal article" date="2020" name="Microb. Genom.">
        <title>Genetic diversity of clinical and environmental Mucorales isolates obtained from an investigation of mucormycosis cases among solid organ transplant recipients.</title>
        <authorList>
            <person name="Nguyen M.H."/>
            <person name="Kaul D."/>
            <person name="Muto C."/>
            <person name="Cheng S.J."/>
            <person name="Richter R.A."/>
            <person name="Bruno V.M."/>
            <person name="Liu G."/>
            <person name="Beyhan S."/>
            <person name="Sundermann A.J."/>
            <person name="Mounaud S."/>
            <person name="Pasculle A.W."/>
            <person name="Nierman W.C."/>
            <person name="Driscoll E."/>
            <person name="Cumbie R."/>
            <person name="Clancy C.J."/>
            <person name="Dupont C.L."/>
        </authorList>
    </citation>
    <scope>NUCLEOTIDE SEQUENCE</scope>
    <source>
        <strain evidence="3">GL11</strain>
    </source>
</reference>
<dbReference type="EMBL" id="JAANQT010003380">
    <property type="protein sequence ID" value="KAG1301103.1"/>
    <property type="molecule type" value="Genomic_DNA"/>
</dbReference>
<accession>A0A9P6WXW4</accession>
<protein>
    <recommendedName>
        <fullName evidence="2">Reverse transcriptase domain-containing protein</fullName>
    </recommendedName>
</protein>